<evidence type="ECO:0000256" key="1">
    <source>
        <dbReference type="SAM" id="MobiDB-lite"/>
    </source>
</evidence>
<feature type="compositionally biased region" description="Polar residues" evidence="1">
    <location>
        <begin position="14"/>
        <end position="25"/>
    </location>
</feature>
<organism evidence="2 3">
    <name type="scientific">Colletotrichum cuscutae</name>
    <dbReference type="NCBI Taxonomy" id="1209917"/>
    <lineage>
        <taxon>Eukaryota</taxon>
        <taxon>Fungi</taxon>
        <taxon>Dikarya</taxon>
        <taxon>Ascomycota</taxon>
        <taxon>Pezizomycotina</taxon>
        <taxon>Sordariomycetes</taxon>
        <taxon>Hypocreomycetidae</taxon>
        <taxon>Glomerellales</taxon>
        <taxon>Glomerellaceae</taxon>
        <taxon>Colletotrichum</taxon>
        <taxon>Colletotrichum acutatum species complex</taxon>
    </lineage>
</organism>
<keyword evidence="3" id="KW-1185">Reference proteome</keyword>
<dbReference type="AlphaFoldDB" id="A0AAI9XNE3"/>
<feature type="compositionally biased region" description="Basic and acidic residues" evidence="1">
    <location>
        <begin position="36"/>
        <end position="45"/>
    </location>
</feature>
<evidence type="ECO:0000313" key="2">
    <source>
        <dbReference type="EMBL" id="KAK1454326.1"/>
    </source>
</evidence>
<accession>A0AAI9XNE3</accession>
<sequence length="330" mass="36245">LRSLAHGPRLEQHGSWSKTQGSKQVGVSPPPPTFSDIRKNPKIPEARIPSRKQPRYSSLEWAVAGEGYWDLGQLPSTVSCWFSYSTWKGWIMATTSDSSLSAYRHHSRASTLVQPDALQLDPPQVHHHHSQAQTNSWSPRAGLASLCSVRYRAHLNSSLDSRVPSHGTVPHETCLGGLSTVDREPTYHRRRSGPQSGLATLNLVRAPPSLRAPSANRLSPSVSTLNFLLIAAGLLRHDVFTLFTPTDSVIVSDRFNGGLNPTARSRRTECCAGQKFGLKYLFFLSVCGQVQPAFYAARRSIVDLGRLVATVLGAYQTLARTDSMGSFTME</sequence>
<dbReference type="EMBL" id="MPDP01000292">
    <property type="protein sequence ID" value="KAK1454326.1"/>
    <property type="molecule type" value="Genomic_DNA"/>
</dbReference>
<name>A0AAI9XNE3_9PEZI</name>
<feature type="region of interest" description="Disordered" evidence="1">
    <location>
        <begin position="1"/>
        <end position="51"/>
    </location>
</feature>
<dbReference type="Proteomes" id="UP001239213">
    <property type="component" value="Unassembled WGS sequence"/>
</dbReference>
<reference evidence="2" key="1">
    <citation type="submission" date="2016-11" db="EMBL/GenBank/DDBJ databases">
        <title>The genome sequence of Colletotrichum cuscutae.</title>
        <authorList>
            <person name="Baroncelli R."/>
        </authorList>
    </citation>
    <scope>NUCLEOTIDE SEQUENCE</scope>
    <source>
        <strain evidence="2">IMI 304802</strain>
    </source>
</reference>
<gene>
    <name evidence="2" type="ORF">CCUS01_10620</name>
</gene>
<comment type="caution">
    <text evidence="2">The sequence shown here is derived from an EMBL/GenBank/DDBJ whole genome shotgun (WGS) entry which is preliminary data.</text>
</comment>
<feature type="non-terminal residue" evidence="2">
    <location>
        <position position="1"/>
    </location>
</feature>
<proteinExistence type="predicted"/>
<evidence type="ECO:0000313" key="3">
    <source>
        <dbReference type="Proteomes" id="UP001239213"/>
    </source>
</evidence>
<protein>
    <submittedName>
        <fullName evidence="2">Uncharacterized protein</fullName>
    </submittedName>
</protein>